<reference evidence="2" key="1">
    <citation type="submission" date="2020-05" db="EMBL/GenBank/DDBJ databases">
        <authorList>
            <person name="Chiriac C."/>
            <person name="Salcher M."/>
            <person name="Ghai R."/>
            <person name="Kavagutti S V."/>
        </authorList>
    </citation>
    <scope>NUCLEOTIDE SEQUENCE</scope>
</reference>
<dbReference type="Gene3D" id="3.60.21.10">
    <property type="match status" value="1"/>
</dbReference>
<organism evidence="2">
    <name type="scientific">freshwater metagenome</name>
    <dbReference type="NCBI Taxonomy" id="449393"/>
    <lineage>
        <taxon>unclassified sequences</taxon>
        <taxon>metagenomes</taxon>
        <taxon>ecological metagenomes</taxon>
    </lineage>
</organism>
<dbReference type="InterPro" id="IPR029052">
    <property type="entry name" value="Metallo-depent_PP-like"/>
</dbReference>
<feature type="domain" description="Calcineurin-like phosphoesterase" evidence="1">
    <location>
        <begin position="129"/>
        <end position="248"/>
    </location>
</feature>
<protein>
    <submittedName>
        <fullName evidence="2">Unannotated protein</fullName>
    </submittedName>
</protein>
<evidence type="ECO:0000259" key="1">
    <source>
        <dbReference type="Pfam" id="PF00149"/>
    </source>
</evidence>
<dbReference type="Pfam" id="PF00149">
    <property type="entry name" value="Metallophos"/>
    <property type="match status" value="1"/>
</dbReference>
<dbReference type="EMBL" id="CAFBLS010000040">
    <property type="protein sequence ID" value="CAB4866599.1"/>
    <property type="molecule type" value="Genomic_DNA"/>
</dbReference>
<dbReference type="SUPFAM" id="SSF56300">
    <property type="entry name" value="Metallo-dependent phosphatases"/>
    <property type="match status" value="1"/>
</dbReference>
<dbReference type="AlphaFoldDB" id="A0A6J7DDV5"/>
<name>A0A6J7DDV5_9ZZZZ</name>
<sequence>MALRRIASASLALGIVGSLAGATGAFASDTATSSIAAYTLIAPTSEVPSGLLARAVIASGAGCPALSGSTGAGRTFALRMQLRPKPALAGAAYSAVEVCERGIPVDTVSAMVGSRVIPAALPRRIERIAISGDSGCRITSWEVQDCSNTSAWPLARISRNMAKDNPDVIINLGDYFYREAVCPADNQSLCASSPPPPGNLPVTGSAMGWIADALIPMQPVFDAAPILMLRGNHESCARGGIGFFLFFSPQRSTALQCAPSIVDGAVVVPSDDISPTWHVSWQVGASDATAHTLDLEVIDSAYGQDGTVSSFAAIQRSSYVAAASHVSKSRPDEAWLLTHRPIFGMTSTQLTNGGPVWNSADQAAAAQGLLGGFSLLLSSHIHVAQAVNIPGQPGQIVLGNGASSLFPATGYDTPSYGPLSNLDGSTLSPLATPYPAPTSTWTDVRFGYAIATPGARSTSWTLEHRDDRGRPFALCAVARRSANCRSTS</sequence>
<proteinExistence type="predicted"/>
<accession>A0A6J7DDV5</accession>
<gene>
    <name evidence="2" type="ORF">UFOPK3402_00483</name>
</gene>
<evidence type="ECO:0000313" key="2">
    <source>
        <dbReference type="EMBL" id="CAB4866599.1"/>
    </source>
</evidence>
<dbReference type="InterPro" id="IPR004843">
    <property type="entry name" value="Calcineurin-like_PHP"/>
</dbReference>
<dbReference type="GO" id="GO:0016787">
    <property type="term" value="F:hydrolase activity"/>
    <property type="evidence" value="ECO:0007669"/>
    <property type="project" value="InterPro"/>
</dbReference>